<dbReference type="GO" id="GO:0006813">
    <property type="term" value="P:potassium ion transport"/>
    <property type="evidence" value="ECO:0007669"/>
    <property type="project" value="InterPro"/>
</dbReference>
<dbReference type="InterPro" id="IPR003148">
    <property type="entry name" value="RCK_N"/>
</dbReference>
<keyword evidence="2" id="KW-0406">Ion transport</keyword>
<gene>
    <name evidence="5" type="ORF">G5B36_15260</name>
    <name evidence="4" type="ORF">L0N08_00295</name>
</gene>
<evidence type="ECO:0000259" key="3">
    <source>
        <dbReference type="PROSITE" id="PS51201"/>
    </source>
</evidence>
<sequence>MKIAVAGSSDYAKILVGLLAARNHKVTVIDKDKEFCEHVCASYDVKAILGNPCQENVLADAGLKDFDMIAAIGAEDTDNFEICQMCRKVFGVRKAVCVVKNPRNVEVFRQLGMDMVINIPEMIADMIG</sequence>
<evidence type="ECO:0000313" key="6">
    <source>
        <dbReference type="Proteomes" id="UP000669239"/>
    </source>
</evidence>
<dbReference type="Gene3D" id="3.40.50.720">
    <property type="entry name" value="NAD(P)-binding Rossmann-like Domain"/>
    <property type="match status" value="1"/>
</dbReference>
<proteinExistence type="predicted"/>
<keyword evidence="6" id="KW-1185">Reference proteome</keyword>
<evidence type="ECO:0000313" key="7">
    <source>
        <dbReference type="Proteomes" id="UP001299608"/>
    </source>
</evidence>
<name>A0AAW5BRM2_9FIRM</name>
<dbReference type="EMBL" id="JAKNGE010000001">
    <property type="protein sequence ID" value="MCG4743846.1"/>
    <property type="molecule type" value="Genomic_DNA"/>
</dbReference>
<reference evidence="4" key="3">
    <citation type="submission" date="2022-01" db="EMBL/GenBank/DDBJ databases">
        <title>Collection of gut derived symbiotic bacterial strains cultured from healthy donors.</title>
        <authorList>
            <person name="Lin H."/>
            <person name="Kohout C."/>
            <person name="Waligurski E."/>
            <person name="Pamer E.G."/>
        </authorList>
    </citation>
    <scope>NUCLEOTIDE SEQUENCE</scope>
    <source>
        <strain evidence="4">DFI.6.55</strain>
    </source>
</reference>
<dbReference type="EMBL" id="JAAITT010000021">
    <property type="protein sequence ID" value="NSJ50048.1"/>
    <property type="molecule type" value="Genomic_DNA"/>
</dbReference>
<dbReference type="RefSeq" id="WP_165642324.1">
    <property type="nucleotide sequence ID" value="NZ_BAABZL010000001.1"/>
</dbReference>
<protein>
    <submittedName>
        <fullName evidence="4">NAD-binding protein</fullName>
    </submittedName>
    <submittedName>
        <fullName evidence="5">TrkA family potassium uptake protein</fullName>
    </submittedName>
</protein>
<accession>A0AAW5BRM2</accession>
<reference evidence="5" key="2">
    <citation type="submission" date="2020-02" db="EMBL/GenBank/DDBJ databases">
        <authorList>
            <person name="Littmann E."/>
            <person name="Sorbara M."/>
        </authorList>
    </citation>
    <scope>NUCLEOTIDE SEQUENCE</scope>
    <source>
        <strain evidence="5">MSK.1.17</strain>
    </source>
</reference>
<evidence type="ECO:0000256" key="2">
    <source>
        <dbReference type="ARBA" id="ARBA00023065"/>
    </source>
</evidence>
<dbReference type="InterPro" id="IPR050721">
    <property type="entry name" value="Trk_Ktr_HKT_K-transport"/>
</dbReference>
<reference evidence="5 6" key="1">
    <citation type="journal article" date="2020" name="Cell Host Microbe">
        <title>Functional and Genomic Variation between Human-Derived Isolates of Lachnospiraceae Reveals Inter- and Intra-Species Diversity.</title>
        <authorList>
            <person name="Sorbara M.T."/>
            <person name="Littmann E.R."/>
            <person name="Fontana E."/>
            <person name="Moody T.U."/>
            <person name="Kohout C.E."/>
            <person name="Gjonbalaj M."/>
            <person name="Eaton V."/>
            <person name="Seok R."/>
            <person name="Leiner I.M."/>
            <person name="Pamer E.G."/>
        </authorList>
    </citation>
    <scope>NUCLEOTIDE SEQUENCE [LARGE SCALE GENOMIC DNA]</scope>
    <source>
        <strain evidence="5 6">MSK.1.17</strain>
    </source>
</reference>
<dbReference type="AlphaFoldDB" id="A0AAW5BRM2"/>
<evidence type="ECO:0000313" key="5">
    <source>
        <dbReference type="EMBL" id="NSJ50048.1"/>
    </source>
</evidence>
<comment type="caution">
    <text evidence="4">The sequence shown here is derived from an EMBL/GenBank/DDBJ whole genome shotgun (WGS) entry which is preliminary data.</text>
</comment>
<dbReference type="Proteomes" id="UP000669239">
    <property type="component" value="Unassembled WGS sequence"/>
</dbReference>
<dbReference type="GeneID" id="97204079"/>
<dbReference type="InterPro" id="IPR036291">
    <property type="entry name" value="NAD(P)-bd_dom_sf"/>
</dbReference>
<dbReference type="SUPFAM" id="SSF51735">
    <property type="entry name" value="NAD(P)-binding Rossmann-fold domains"/>
    <property type="match status" value="1"/>
</dbReference>
<feature type="domain" description="RCK N-terminal" evidence="3">
    <location>
        <begin position="1"/>
        <end position="117"/>
    </location>
</feature>
<keyword evidence="1" id="KW-0813">Transport</keyword>
<dbReference type="Proteomes" id="UP001299608">
    <property type="component" value="Unassembled WGS sequence"/>
</dbReference>
<organism evidence="4 7">
    <name type="scientific">Enterocloster aldenensis</name>
    <dbReference type="NCBI Taxonomy" id="358742"/>
    <lineage>
        <taxon>Bacteria</taxon>
        <taxon>Bacillati</taxon>
        <taxon>Bacillota</taxon>
        <taxon>Clostridia</taxon>
        <taxon>Lachnospirales</taxon>
        <taxon>Lachnospiraceae</taxon>
        <taxon>Enterocloster</taxon>
    </lineage>
</organism>
<evidence type="ECO:0000313" key="4">
    <source>
        <dbReference type="EMBL" id="MCG4743846.1"/>
    </source>
</evidence>
<dbReference type="Pfam" id="PF02254">
    <property type="entry name" value="TrkA_N"/>
    <property type="match status" value="1"/>
</dbReference>
<dbReference type="PROSITE" id="PS51201">
    <property type="entry name" value="RCK_N"/>
    <property type="match status" value="1"/>
</dbReference>
<dbReference type="PANTHER" id="PTHR43833">
    <property type="entry name" value="POTASSIUM CHANNEL PROTEIN 2-RELATED-RELATED"/>
    <property type="match status" value="1"/>
</dbReference>
<evidence type="ECO:0000256" key="1">
    <source>
        <dbReference type="ARBA" id="ARBA00022448"/>
    </source>
</evidence>
<dbReference type="PANTHER" id="PTHR43833:SF5">
    <property type="entry name" value="TRK SYSTEM POTASSIUM UPTAKE PROTEIN TRKA"/>
    <property type="match status" value="1"/>
</dbReference>